<organism evidence="5">
    <name type="scientific">Echinostoma caproni</name>
    <dbReference type="NCBI Taxonomy" id="27848"/>
    <lineage>
        <taxon>Eukaryota</taxon>
        <taxon>Metazoa</taxon>
        <taxon>Spiralia</taxon>
        <taxon>Lophotrochozoa</taxon>
        <taxon>Platyhelminthes</taxon>
        <taxon>Trematoda</taxon>
        <taxon>Digenea</taxon>
        <taxon>Plagiorchiida</taxon>
        <taxon>Echinostomata</taxon>
        <taxon>Echinostomatoidea</taxon>
        <taxon>Echinostomatidae</taxon>
        <taxon>Echinostoma</taxon>
    </lineage>
</organism>
<feature type="region of interest" description="Disordered" evidence="1">
    <location>
        <begin position="412"/>
        <end position="435"/>
    </location>
</feature>
<feature type="compositionally biased region" description="Polar residues" evidence="1">
    <location>
        <begin position="420"/>
        <end position="435"/>
    </location>
</feature>
<dbReference type="OrthoDB" id="6250977at2759"/>
<evidence type="ECO:0000256" key="2">
    <source>
        <dbReference type="SAM" id="Phobius"/>
    </source>
</evidence>
<feature type="transmembrane region" description="Helical" evidence="2">
    <location>
        <begin position="12"/>
        <end position="37"/>
    </location>
</feature>
<reference evidence="3 4" key="2">
    <citation type="submission" date="2018-11" db="EMBL/GenBank/DDBJ databases">
        <authorList>
            <consortium name="Pathogen Informatics"/>
        </authorList>
    </citation>
    <scope>NUCLEOTIDE SEQUENCE [LARGE SCALE GENOMIC DNA]</scope>
    <source>
        <strain evidence="3 4">Egypt</strain>
    </source>
</reference>
<evidence type="ECO:0000313" key="5">
    <source>
        <dbReference type="WBParaSite" id="ECPE_0000475801-mRNA-1"/>
    </source>
</evidence>
<evidence type="ECO:0000313" key="3">
    <source>
        <dbReference type="EMBL" id="VDP73536.1"/>
    </source>
</evidence>
<feature type="compositionally biased region" description="Polar residues" evidence="1">
    <location>
        <begin position="301"/>
        <end position="319"/>
    </location>
</feature>
<dbReference type="EMBL" id="UZAN01041601">
    <property type="protein sequence ID" value="VDP73536.1"/>
    <property type="molecule type" value="Genomic_DNA"/>
</dbReference>
<accession>A0A183ACR1</accession>
<feature type="region of interest" description="Disordered" evidence="1">
    <location>
        <begin position="361"/>
        <end position="397"/>
    </location>
</feature>
<dbReference type="Proteomes" id="UP000272942">
    <property type="component" value="Unassembled WGS sequence"/>
</dbReference>
<keyword evidence="2" id="KW-0812">Transmembrane</keyword>
<proteinExistence type="predicted"/>
<feature type="region of interest" description="Disordered" evidence="1">
    <location>
        <begin position="301"/>
        <end position="330"/>
    </location>
</feature>
<evidence type="ECO:0000256" key="1">
    <source>
        <dbReference type="SAM" id="MobiDB-lite"/>
    </source>
</evidence>
<protein>
    <submittedName>
        <fullName evidence="5">SH2 domain-containing protein</fullName>
    </submittedName>
</protein>
<reference evidence="5" key="1">
    <citation type="submission" date="2016-06" db="UniProtKB">
        <authorList>
            <consortium name="WormBaseParasite"/>
        </authorList>
    </citation>
    <scope>IDENTIFICATION</scope>
</reference>
<evidence type="ECO:0000313" key="4">
    <source>
        <dbReference type="Proteomes" id="UP000272942"/>
    </source>
</evidence>
<dbReference type="WBParaSite" id="ECPE_0000475801-mRNA-1">
    <property type="protein sequence ID" value="ECPE_0000475801-mRNA-1"/>
    <property type="gene ID" value="ECPE_0000475801"/>
</dbReference>
<name>A0A183ACR1_9TREM</name>
<dbReference type="AlphaFoldDB" id="A0A183ACR1"/>
<keyword evidence="2" id="KW-0472">Membrane</keyword>
<sequence>MADHELIPDGSNVLLISLIPSVICLLLVLVLVAYIVYTRRVTSRNRWVQKPFKSGAHLLVREIKASPGDGNTSIIPLPSSATPNVITDKGRFLVNLKDYHRPWNPGDSKRASNSLVGSVCCECSQTECEQPTTDAAHLVGDGTMNRLVTDSQYHSATQASNPSATSHTLSHAPYEGDWASSEIRQCHICSMKSSTMDATSNVTSNQIIPIDILNGKSYESPAQSSFYTTFPSKCLTGKEQDGVFSALDPAGNWNRYGYTQPISDPEQVPIRQNASPISPRAHANRILSPGKHDLYQSIIRSNSQSSTRNPTKPNDQQPRSRLAPPLFNSTDNFVRSVTEPYQPAQSFKLRFNKIPVVRYPHEADEDSEENSQSTNENRPVDPELDTNSLLRQNRPDLCPPIKIEDKLLANSPLVGDDSQRNITHSPTNKQTRYNSPGSIGIANQTNNISPSVVGSSVSPDYTIVEEYKPSSTISMSPRPYPRLFANVSSPSKNGDSCPSPKLTKQLRFQAPVLELPVTIYDCKNAPPNYDMSTSMCRSTRQS</sequence>
<keyword evidence="2" id="KW-1133">Transmembrane helix</keyword>
<keyword evidence="4" id="KW-1185">Reference proteome</keyword>
<gene>
    <name evidence="3" type="ORF">ECPE_LOCUS4746</name>
</gene>